<reference evidence="2 3" key="2">
    <citation type="submission" date="2020-07" db="EMBL/GenBank/DDBJ databases">
        <title>Genome assembly of wild tea tree DASZ reveals pedigree and selection history of tea varieties.</title>
        <authorList>
            <person name="Zhang W."/>
        </authorList>
    </citation>
    <scope>NUCLEOTIDE SEQUENCE [LARGE SCALE GENOMIC DNA]</scope>
    <source>
        <strain evidence="3">cv. G240</strain>
        <tissue evidence="2">Leaf</tissue>
    </source>
</reference>
<keyword evidence="3" id="KW-1185">Reference proteome</keyword>
<dbReference type="CDD" id="cd03124">
    <property type="entry name" value="alpha_CA_prokaryotic_like"/>
    <property type="match status" value="1"/>
</dbReference>
<dbReference type="SUPFAM" id="SSF51069">
    <property type="entry name" value="Carbonic anhydrase"/>
    <property type="match status" value="1"/>
</dbReference>
<dbReference type="AlphaFoldDB" id="A0A7J7GIJ0"/>
<evidence type="ECO:0000313" key="2">
    <source>
        <dbReference type="EMBL" id="KAF5940609.1"/>
    </source>
</evidence>
<dbReference type="Pfam" id="PF00194">
    <property type="entry name" value="Carb_anhydrase"/>
    <property type="match status" value="1"/>
</dbReference>
<feature type="domain" description="Alpha-carbonic anhydrase" evidence="1">
    <location>
        <begin position="210"/>
        <end position="446"/>
    </location>
</feature>
<sequence length="449" mass="50085">MTWIQYGMGDVEYSQLYVAVTWRPLAVERLSSVGAMRYVTFVGIRDFSAPLSSSLVLWCDNLSSFSLAPNPVFHSHSKHIEVDCHFVQEKVVAKKLILKYIPTNDQIAEVFTKALSTSKFQLLKNKLMIHSPLIRLKGDDKYSKASVATAVELNHLTINSVRVSLRTNSELAPAMAARVAFFVVATALLLIHTNAVEVSELTSGERQETPGFSYTGDIGPSKWGSLNPHYATCSTGKLQSPINIVTNNAVLNAKLKPLKREYHIVNATLVNSGYSIEMKFGNAGQLTANGKIYTFQQLHWHTPSEHTIDGVSADAEIHLVHKANDGSLTVIAMLYKIGDADPIIARFENQLHELAEENCKDNEVAQVAVENFDAWKLRRNTRKYYRYVGSLTTPPCSENVIWNVFPKIRSISKAQIEALKAPLQPTCKNNSRLVQPLNGRIVELYDELN</sequence>
<dbReference type="PANTHER" id="PTHR18952:SF236">
    <property type="entry name" value="ALPHA CARBONIC ANHYDRASE 1, CHLOROPLASTIC"/>
    <property type="match status" value="1"/>
</dbReference>
<name>A0A7J7GIJ0_CAMSI</name>
<dbReference type="PANTHER" id="PTHR18952">
    <property type="entry name" value="CARBONIC ANHYDRASE"/>
    <property type="match status" value="1"/>
</dbReference>
<evidence type="ECO:0000313" key="3">
    <source>
        <dbReference type="Proteomes" id="UP000593564"/>
    </source>
</evidence>
<dbReference type="Proteomes" id="UP000593564">
    <property type="component" value="Unassembled WGS sequence"/>
</dbReference>
<dbReference type="EMBL" id="JACBKZ010000010">
    <property type="protein sequence ID" value="KAF5940609.1"/>
    <property type="molecule type" value="Genomic_DNA"/>
</dbReference>
<comment type="caution">
    <text evidence="2">The sequence shown here is derived from an EMBL/GenBank/DDBJ whole genome shotgun (WGS) entry which is preliminary data.</text>
</comment>
<organism evidence="2 3">
    <name type="scientific">Camellia sinensis</name>
    <name type="common">Tea plant</name>
    <name type="synonym">Thea sinensis</name>
    <dbReference type="NCBI Taxonomy" id="4442"/>
    <lineage>
        <taxon>Eukaryota</taxon>
        <taxon>Viridiplantae</taxon>
        <taxon>Streptophyta</taxon>
        <taxon>Embryophyta</taxon>
        <taxon>Tracheophyta</taxon>
        <taxon>Spermatophyta</taxon>
        <taxon>Magnoliopsida</taxon>
        <taxon>eudicotyledons</taxon>
        <taxon>Gunneridae</taxon>
        <taxon>Pentapetalae</taxon>
        <taxon>asterids</taxon>
        <taxon>Ericales</taxon>
        <taxon>Theaceae</taxon>
        <taxon>Camellia</taxon>
    </lineage>
</organism>
<gene>
    <name evidence="2" type="ORF">HYC85_021776</name>
</gene>
<dbReference type="InterPro" id="IPR023561">
    <property type="entry name" value="Carbonic_anhydrase_a-class"/>
</dbReference>
<dbReference type="InterPro" id="IPR001148">
    <property type="entry name" value="CA_dom"/>
</dbReference>
<dbReference type="Gene3D" id="3.10.200.10">
    <property type="entry name" value="Alpha carbonic anhydrase"/>
    <property type="match status" value="1"/>
</dbReference>
<dbReference type="GO" id="GO:0006730">
    <property type="term" value="P:one-carbon metabolic process"/>
    <property type="evidence" value="ECO:0007669"/>
    <property type="project" value="TreeGrafter"/>
</dbReference>
<accession>A0A7J7GIJ0</accession>
<dbReference type="CDD" id="cd09272">
    <property type="entry name" value="RNase_HI_RT_Ty1"/>
    <property type="match status" value="1"/>
</dbReference>
<dbReference type="InterPro" id="IPR041891">
    <property type="entry name" value="Alpha_CA_prokaryot-like"/>
</dbReference>
<dbReference type="InterPro" id="IPR036398">
    <property type="entry name" value="CA_dom_sf"/>
</dbReference>
<dbReference type="PROSITE" id="PS51144">
    <property type="entry name" value="ALPHA_CA_2"/>
    <property type="match status" value="1"/>
</dbReference>
<evidence type="ECO:0000259" key="1">
    <source>
        <dbReference type="PROSITE" id="PS51144"/>
    </source>
</evidence>
<dbReference type="GO" id="GO:0004089">
    <property type="term" value="F:carbonate dehydratase activity"/>
    <property type="evidence" value="ECO:0007669"/>
    <property type="project" value="InterPro"/>
</dbReference>
<dbReference type="GO" id="GO:0008270">
    <property type="term" value="F:zinc ion binding"/>
    <property type="evidence" value="ECO:0007669"/>
    <property type="project" value="InterPro"/>
</dbReference>
<proteinExistence type="predicted"/>
<dbReference type="SMART" id="SM01057">
    <property type="entry name" value="Carb_anhydrase"/>
    <property type="match status" value="1"/>
</dbReference>
<protein>
    <recommendedName>
        <fullName evidence="1">Alpha-carbonic anhydrase domain-containing protein</fullName>
    </recommendedName>
</protein>
<reference evidence="3" key="1">
    <citation type="journal article" date="2020" name="Nat. Commun.">
        <title>Genome assembly of wild tea tree DASZ reveals pedigree and selection history of tea varieties.</title>
        <authorList>
            <person name="Zhang W."/>
            <person name="Zhang Y."/>
            <person name="Qiu H."/>
            <person name="Guo Y."/>
            <person name="Wan H."/>
            <person name="Zhang X."/>
            <person name="Scossa F."/>
            <person name="Alseekh S."/>
            <person name="Zhang Q."/>
            <person name="Wang P."/>
            <person name="Xu L."/>
            <person name="Schmidt M.H."/>
            <person name="Jia X."/>
            <person name="Li D."/>
            <person name="Zhu A."/>
            <person name="Guo F."/>
            <person name="Chen W."/>
            <person name="Ni D."/>
            <person name="Usadel B."/>
            <person name="Fernie A.R."/>
            <person name="Wen W."/>
        </authorList>
    </citation>
    <scope>NUCLEOTIDE SEQUENCE [LARGE SCALE GENOMIC DNA]</scope>
    <source>
        <strain evidence="3">cv. G240</strain>
    </source>
</reference>